<comment type="caution">
    <text evidence="1">The sequence shown here is derived from an EMBL/GenBank/DDBJ whole genome shotgun (WGS) entry which is preliminary data.</text>
</comment>
<gene>
    <name evidence="1" type="ORF">PSTT_03519</name>
</gene>
<dbReference type="VEuPathDB" id="FungiDB:PSHT_06158"/>
<evidence type="ECO:0000313" key="1">
    <source>
        <dbReference type="EMBL" id="POW13765.1"/>
    </source>
</evidence>
<dbReference type="AlphaFoldDB" id="A0A2S4VW52"/>
<reference evidence="1" key="1">
    <citation type="submission" date="2017-12" db="EMBL/GenBank/DDBJ databases">
        <title>Gene loss provides genomic basis for host adaptation in cereal stripe rust fungi.</title>
        <authorList>
            <person name="Xia C."/>
        </authorList>
    </citation>
    <scope>NUCLEOTIDE SEQUENCE [LARGE SCALE GENOMIC DNA]</scope>
    <source>
        <strain evidence="1">93-210</strain>
    </source>
</reference>
<accession>A0A2S4VW52</accession>
<protein>
    <submittedName>
        <fullName evidence="1">Uncharacterized protein</fullName>
    </submittedName>
</protein>
<evidence type="ECO:0000313" key="2">
    <source>
        <dbReference type="Proteomes" id="UP000239156"/>
    </source>
</evidence>
<proteinExistence type="predicted"/>
<keyword evidence="2" id="KW-1185">Reference proteome</keyword>
<dbReference type="Proteomes" id="UP000239156">
    <property type="component" value="Unassembled WGS sequence"/>
</dbReference>
<sequence length="165" mass="18826">MISLAEESYFILRRFMRRKEGHPWAPTICINNIDMEQKVQQLSVGNRLVTFHGTWGNIHLPDHALRLTLDFDQMNLKAYQDAICKVEQLQIELTMFLPSPKDEDVQDYNSAIPTEPPTVKKISHEKAYIHMLQLMDASDNSSAVELLKSADGAAFLTNTEDGELH</sequence>
<name>A0A2S4VW52_9BASI</name>
<dbReference type="VEuPathDB" id="FungiDB:PSTT_03519"/>
<dbReference type="EMBL" id="PKSL01000022">
    <property type="protein sequence ID" value="POW13765.1"/>
    <property type="molecule type" value="Genomic_DNA"/>
</dbReference>
<organism evidence="1 2">
    <name type="scientific">Puccinia striiformis</name>
    <dbReference type="NCBI Taxonomy" id="27350"/>
    <lineage>
        <taxon>Eukaryota</taxon>
        <taxon>Fungi</taxon>
        <taxon>Dikarya</taxon>
        <taxon>Basidiomycota</taxon>
        <taxon>Pucciniomycotina</taxon>
        <taxon>Pucciniomycetes</taxon>
        <taxon>Pucciniales</taxon>
        <taxon>Pucciniaceae</taxon>
        <taxon>Puccinia</taxon>
    </lineage>
</organism>